<evidence type="ECO:0000313" key="1">
    <source>
        <dbReference type="EMBL" id="MFM9332473.1"/>
    </source>
</evidence>
<gene>
    <name evidence="1" type="ORF">ACI1P1_29690</name>
</gene>
<dbReference type="EMBL" id="JBJURJ010000037">
    <property type="protein sequence ID" value="MFM9332473.1"/>
    <property type="molecule type" value="Genomic_DNA"/>
</dbReference>
<dbReference type="Proteomes" id="UP001631969">
    <property type="component" value="Unassembled WGS sequence"/>
</dbReference>
<name>A0ACC7P5Z3_9BACL</name>
<organism evidence="1 2">
    <name type="scientific">Paenibacillus mesotrionivorans</name>
    <dbReference type="NCBI Taxonomy" id="3160968"/>
    <lineage>
        <taxon>Bacteria</taxon>
        <taxon>Bacillati</taxon>
        <taxon>Bacillota</taxon>
        <taxon>Bacilli</taxon>
        <taxon>Bacillales</taxon>
        <taxon>Paenibacillaceae</taxon>
        <taxon>Paenibacillus</taxon>
    </lineage>
</organism>
<keyword evidence="2" id="KW-1185">Reference proteome</keyword>
<evidence type="ECO:0000313" key="2">
    <source>
        <dbReference type="Proteomes" id="UP001631969"/>
    </source>
</evidence>
<sequence>MGSVETLSFCYEAGPTGYETYRLLRSMGAQCVVIAPSLMPKRPGDHVKTDRRDAEQLARLFRAGELTAVYVPEREDEALRELVRAREAAMEDAHRQRQRILKFLLRHQIEQPATLKRRWTKKYRVWLGQLTFPFATMQVAFTEMLHALQEVEQRIQRLEHALLEQAATGTKAELIQVLQSLRGVGLLTAMTIAAEIGSFARFRSPAQLMAYLGLVPREHSSGPRTCRGGMTKAGNGRLRRSLIES</sequence>
<protein>
    <submittedName>
        <fullName evidence="1">IS110 family transposase</fullName>
    </submittedName>
</protein>
<proteinExistence type="predicted"/>
<feature type="non-terminal residue" evidence="1">
    <location>
        <position position="245"/>
    </location>
</feature>
<comment type="caution">
    <text evidence="1">The sequence shown here is derived from an EMBL/GenBank/DDBJ whole genome shotgun (WGS) entry which is preliminary data.</text>
</comment>
<accession>A0ACC7P5Z3</accession>
<reference evidence="1" key="1">
    <citation type="submission" date="2024-12" db="EMBL/GenBank/DDBJ databases">
        <authorList>
            <person name="Wu N."/>
        </authorList>
    </citation>
    <scope>NUCLEOTIDE SEQUENCE</scope>
    <source>
        <strain evidence="1">P15</strain>
    </source>
</reference>